<dbReference type="GO" id="GO:0043448">
    <property type="term" value="P:alkane catabolic process"/>
    <property type="evidence" value="ECO:0007669"/>
    <property type="project" value="TreeGrafter"/>
</dbReference>
<gene>
    <name evidence="8" type="ORF">RJ53_02030</name>
</gene>
<comment type="function">
    <text evidence="1">Rubredoxin is a small nonheme, iron protein lacking acid-labile sulfide. Its single Fe, chelated to 4 Cys, functions as an electron acceptor and may also stabilize the conformation of the molecule.</text>
</comment>
<keyword evidence="3 6" id="KW-0479">Metal-binding</keyword>
<evidence type="ECO:0000256" key="3">
    <source>
        <dbReference type="ARBA" id="ARBA00022723"/>
    </source>
</evidence>
<protein>
    <recommendedName>
        <fullName evidence="6">Rubredoxin</fullName>
    </recommendedName>
</protein>
<dbReference type="InterPro" id="IPR024935">
    <property type="entry name" value="Rubredoxin_dom"/>
</dbReference>
<feature type="domain" description="Rubredoxin-like" evidence="7">
    <location>
        <begin position="7"/>
        <end position="59"/>
    </location>
</feature>
<evidence type="ECO:0000313" key="8">
    <source>
        <dbReference type="EMBL" id="MBR1368340.1"/>
    </source>
</evidence>
<dbReference type="Proteomes" id="UP000730161">
    <property type="component" value="Unassembled WGS sequence"/>
</dbReference>
<dbReference type="GO" id="GO:0005506">
    <property type="term" value="F:iron ion binding"/>
    <property type="evidence" value="ECO:0007669"/>
    <property type="project" value="UniProtKB-UniRule"/>
</dbReference>
<dbReference type="Gene3D" id="2.20.28.10">
    <property type="match status" value="1"/>
</dbReference>
<keyword evidence="4 6" id="KW-0249">Electron transport</keyword>
<dbReference type="EMBL" id="JWHL01000002">
    <property type="protein sequence ID" value="MBR1368340.1"/>
    <property type="molecule type" value="Genomic_DNA"/>
</dbReference>
<dbReference type="PROSITE" id="PS50903">
    <property type="entry name" value="RUBREDOXIN_LIKE"/>
    <property type="match status" value="1"/>
</dbReference>
<organism evidence="8 9">
    <name type="scientific">Methanocalculus chunghsingensis</name>
    <dbReference type="NCBI Taxonomy" id="156457"/>
    <lineage>
        <taxon>Archaea</taxon>
        <taxon>Methanobacteriati</taxon>
        <taxon>Methanobacteriota</taxon>
        <taxon>Stenosarchaea group</taxon>
        <taxon>Methanomicrobia</taxon>
        <taxon>Methanomicrobiales</taxon>
        <taxon>Methanocalculaceae</taxon>
        <taxon>Methanocalculus</taxon>
    </lineage>
</organism>
<dbReference type="Pfam" id="PF00301">
    <property type="entry name" value="Rubredoxin"/>
    <property type="match status" value="1"/>
</dbReference>
<name>A0A8J7W812_9EURY</name>
<sequence length="80" mass="8898">MDECFSFRCIVCGFIYDPMRGDPMRGIEPGTPIEDLPDDYTCPVCGVPVVTGNSPFVLIEPDDGRCGMDRMYGGREKDEI</sequence>
<dbReference type="InterPro" id="IPR024934">
    <property type="entry name" value="Rubredoxin-like_dom"/>
</dbReference>
<evidence type="ECO:0000313" key="9">
    <source>
        <dbReference type="Proteomes" id="UP000730161"/>
    </source>
</evidence>
<proteinExistence type="inferred from homology"/>
<dbReference type="PANTHER" id="PTHR47627">
    <property type="entry name" value="RUBREDOXIN"/>
    <property type="match status" value="1"/>
</dbReference>
<dbReference type="PANTHER" id="PTHR47627:SF1">
    <property type="entry name" value="RUBREDOXIN-1-RELATED"/>
    <property type="match status" value="1"/>
</dbReference>
<evidence type="ECO:0000256" key="1">
    <source>
        <dbReference type="ARBA" id="ARBA00002360"/>
    </source>
</evidence>
<keyword evidence="9" id="KW-1185">Reference proteome</keyword>
<dbReference type="GO" id="GO:0009055">
    <property type="term" value="F:electron transfer activity"/>
    <property type="evidence" value="ECO:0007669"/>
    <property type="project" value="TreeGrafter"/>
</dbReference>
<dbReference type="RefSeq" id="WP_211529951.1">
    <property type="nucleotide sequence ID" value="NZ_JWHL01000002.1"/>
</dbReference>
<dbReference type="InterPro" id="IPR050526">
    <property type="entry name" value="Rubredoxin_ET"/>
</dbReference>
<comment type="caution">
    <text evidence="8">The sequence shown here is derived from an EMBL/GenBank/DDBJ whole genome shotgun (WGS) entry which is preliminary data.</text>
</comment>
<evidence type="ECO:0000256" key="5">
    <source>
        <dbReference type="ARBA" id="ARBA00023004"/>
    </source>
</evidence>
<dbReference type="AlphaFoldDB" id="A0A8J7W812"/>
<accession>A0A8J7W812</accession>
<dbReference type="OrthoDB" id="371635at2157"/>
<dbReference type="CDD" id="cd00730">
    <property type="entry name" value="rubredoxin"/>
    <property type="match status" value="1"/>
</dbReference>
<evidence type="ECO:0000256" key="4">
    <source>
        <dbReference type="ARBA" id="ARBA00022982"/>
    </source>
</evidence>
<dbReference type="SUPFAM" id="SSF57802">
    <property type="entry name" value="Rubredoxin-like"/>
    <property type="match status" value="1"/>
</dbReference>
<evidence type="ECO:0000259" key="7">
    <source>
        <dbReference type="PROSITE" id="PS50903"/>
    </source>
</evidence>
<evidence type="ECO:0000256" key="6">
    <source>
        <dbReference type="RuleBase" id="RU003820"/>
    </source>
</evidence>
<dbReference type="PRINTS" id="PR00163">
    <property type="entry name" value="RUBREDOXIN"/>
</dbReference>
<evidence type="ECO:0000256" key="2">
    <source>
        <dbReference type="ARBA" id="ARBA00022448"/>
    </source>
</evidence>
<comment type="similarity">
    <text evidence="6">Belongs to the rubredoxin family.</text>
</comment>
<comment type="cofactor">
    <cofactor evidence="6">
        <name>Fe(3+)</name>
        <dbReference type="ChEBI" id="CHEBI:29034"/>
    </cofactor>
</comment>
<keyword evidence="2" id="KW-0813">Transport</keyword>
<reference evidence="8" key="1">
    <citation type="submission" date="2014-12" db="EMBL/GenBank/DDBJ databases">
        <authorList>
            <person name="Huang H.-H."/>
            <person name="Chen S.-C."/>
            <person name="Lai M.-C."/>
        </authorList>
    </citation>
    <scope>NUCLEOTIDE SEQUENCE</scope>
    <source>
        <strain evidence="8">K1F9705b</strain>
    </source>
</reference>
<keyword evidence="5 6" id="KW-0408">Iron</keyword>